<dbReference type="Pfam" id="PF10502">
    <property type="entry name" value="Peptidase_S26"/>
    <property type="match status" value="1"/>
</dbReference>
<dbReference type="PANTHER" id="PTHR43390:SF1">
    <property type="entry name" value="CHLOROPLAST PROCESSING PEPTIDASE"/>
    <property type="match status" value="1"/>
</dbReference>
<evidence type="ECO:0000259" key="8">
    <source>
        <dbReference type="Pfam" id="PF10502"/>
    </source>
</evidence>
<dbReference type="PANTHER" id="PTHR43390">
    <property type="entry name" value="SIGNAL PEPTIDASE I"/>
    <property type="match status" value="1"/>
</dbReference>
<keyword evidence="7" id="KW-0472">Membrane</keyword>
<feature type="active site" evidence="6">
    <location>
        <position position="39"/>
    </location>
</feature>
<dbReference type="Gene3D" id="2.10.109.10">
    <property type="entry name" value="Umud Fragment, subunit A"/>
    <property type="match status" value="1"/>
</dbReference>
<comment type="caution">
    <text evidence="12">The sequence shown here is derived from an EMBL/GenBank/DDBJ whole genome shotgun (WGS) entry which is preliminary data.</text>
</comment>
<evidence type="ECO:0000256" key="5">
    <source>
        <dbReference type="ARBA" id="ARBA00022801"/>
    </source>
</evidence>
<dbReference type="Proteomes" id="UP000284434">
    <property type="component" value="Unassembled WGS sequence"/>
</dbReference>
<dbReference type="EMBL" id="QSCO01000027">
    <property type="protein sequence ID" value="RGY04185.1"/>
    <property type="molecule type" value="Genomic_DNA"/>
</dbReference>
<feature type="domain" description="Peptidase S26" evidence="8">
    <location>
        <begin position="9"/>
        <end position="266"/>
    </location>
</feature>
<evidence type="ECO:0000256" key="6">
    <source>
        <dbReference type="PIRSR" id="PIRSR600223-1"/>
    </source>
</evidence>
<evidence type="ECO:0000313" key="11">
    <source>
        <dbReference type="EMBL" id="RGU54510.1"/>
    </source>
</evidence>
<dbReference type="InterPro" id="IPR019758">
    <property type="entry name" value="Pept_S26A_signal_pept_1_CS"/>
</dbReference>
<dbReference type="InterPro" id="IPR000223">
    <property type="entry name" value="Pept_S26A_signal_pept_1"/>
</dbReference>
<dbReference type="NCBIfam" id="TIGR02227">
    <property type="entry name" value="sigpep_I_bact"/>
    <property type="match status" value="1"/>
</dbReference>
<reference evidence="14 15" key="1">
    <citation type="submission" date="2018-08" db="EMBL/GenBank/DDBJ databases">
        <title>A genome reference for cultivated species of the human gut microbiota.</title>
        <authorList>
            <person name="Zou Y."/>
            <person name="Xue W."/>
            <person name="Luo G."/>
        </authorList>
    </citation>
    <scope>NUCLEOTIDE SEQUENCE [LARGE SCALE GENOMIC DNA]</scope>
    <source>
        <strain evidence="12 14">AF14-6AC</strain>
        <strain evidence="11 15">AF16-14</strain>
        <strain evidence="13 16">OF03-11</strain>
    </source>
</reference>
<dbReference type="RefSeq" id="WP_046404983.1">
    <property type="nucleotide sequence ID" value="NZ_CABJFF010000002.1"/>
</dbReference>
<evidence type="ECO:0000256" key="1">
    <source>
        <dbReference type="ARBA" id="ARBA00000677"/>
    </source>
</evidence>
<dbReference type="EMBL" id="JAKNDN010000002">
    <property type="protein sequence ID" value="MCG4958524.1"/>
    <property type="molecule type" value="Genomic_DNA"/>
</dbReference>
<protein>
    <recommendedName>
        <fullName evidence="4 7">Signal peptidase I</fullName>
        <ecNumber evidence="3 7">3.4.21.89</ecNumber>
    </recommendedName>
</protein>
<feature type="transmembrane region" description="Helical" evidence="7">
    <location>
        <begin position="12"/>
        <end position="35"/>
    </location>
</feature>
<dbReference type="Proteomes" id="UP000283426">
    <property type="component" value="Unassembled WGS sequence"/>
</dbReference>
<evidence type="ECO:0000313" key="12">
    <source>
        <dbReference type="EMBL" id="RGV26717.1"/>
    </source>
</evidence>
<dbReference type="EC" id="3.4.21.89" evidence="3 7"/>
<comment type="similarity">
    <text evidence="2 7">Belongs to the peptidase S26 family.</text>
</comment>
<organism evidence="12 14">
    <name type="scientific">Odoribacter splanchnicus</name>
    <dbReference type="NCBI Taxonomy" id="28118"/>
    <lineage>
        <taxon>Bacteria</taxon>
        <taxon>Pseudomonadati</taxon>
        <taxon>Bacteroidota</taxon>
        <taxon>Bacteroidia</taxon>
        <taxon>Bacteroidales</taxon>
        <taxon>Odoribacteraceae</taxon>
        <taxon>Odoribacter</taxon>
    </lineage>
</organism>
<keyword evidence="5 7" id="KW-0378">Hydrolase</keyword>
<dbReference type="Proteomes" id="UP000284243">
    <property type="component" value="Unassembled WGS sequence"/>
</dbReference>
<dbReference type="EMBL" id="JAQMRD010000012">
    <property type="protein sequence ID" value="MDB9223459.1"/>
    <property type="molecule type" value="Genomic_DNA"/>
</dbReference>
<dbReference type="Proteomes" id="UP001199750">
    <property type="component" value="Unassembled WGS sequence"/>
</dbReference>
<dbReference type="InterPro" id="IPR036286">
    <property type="entry name" value="LexA/Signal_pep-like_sf"/>
</dbReference>
<reference evidence="10" key="3">
    <citation type="submission" date="2023-01" db="EMBL/GenBank/DDBJ databases">
        <title>Human gut microbiome strain richness.</title>
        <authorList>
            <person name="Chen-Liaw A."/>
        </authorList>
    </citation>
    <scope>NUCLEOTIDE SEQUENCE</scope>
    <source>
        <strain evidence="10">RTP21484st1_B7_RTP21484_190118</strain>
    </source>
</reference>
<evidence type="ECO:0000313" key="9">
    <source>
        <dbReference type="EMBL" id="MCG4958524.1"/>
    </source>
</evidence>
<name>A0A1Y3YI73_9BACT</name>
<keyword evidence="7" id="KW-1133">Transmembrane helix</keyword>
<dbReference type="CDD" id="cd06530">
    <property type="entry name" value="S26_SPase_I"/>
    <property type="match status" value="1"/>
</dbReference>
<evidence type="ECO:0000256" key="4">
    <source>
        <dbReference type="ARBA" id="ARBA00019232"/>
    </source>
</evidence>
<dbReference type="SUPFAM" id="SSF51306">
    <property type="entry name" value="LexA/Signal peptidase"/>
    <property type="match status" value="1"/>
</dbReference>
<dbReference type="Proteomes" id="UP001212263">
    <property type="component" value="Unassembled WGS sequence"/>
</dbReference>
<dbReference type="GO" id="GO:0009003">
    <property type="term" value="F:signal peptidase activity"/>
    <property type="evidence" value="ECO:0007669"/>
    <property type="project" value="UniProtKB-EC"/>
</dbReference>
<evidence type="ECO:0000313" key="10">
    <source>
        <dbReference type="EMBL" id="MDB9223459.1"/>
    </source>
</evidence>
<dbReference type="PRINTS" id="PR00727">
    <property type="entry name" value="LEADERPTASE"/>
</dbReference>
<evidence type="ECO:0000256" key="3">
    <source>
        <dbReference type="ARBA" id="ARBA00013208"/>
    </source>
</evidence>
<evidence type="ECO:0000256" key="2">
    <source>
        <dbReference type="ARBA" id="ARBA00009370"/>
    </source>
</evidence>
<dbReference type="PROSITE" id="PS00761">
    <property type="entry name" value="SPASE_I_3"/>
    <property type="match status" value="1"/>
</dbReference>
<dbReference type="InterPro" id="IPR019533">
    <property type="entry name" value="Peptidase_S26"/>
</dbReference>
<sequence>MKKIIKNILQYIAVIVISLVIAILLRLFVVDFYSIPSDSMQPTIEPGDFIMVNKLSFGARMYKNFDFLKDRTEPETYRIKGFSKIHNGDVLVFNFPYSGGWDRISMHLSRFYVKRCIGIPGDSLQIKGGFYEINGRRGIGNLNDQEMLSNYRGEYPQGIYNTYPFDYRLGWNFINFGPLYLPRKGDTLPIDTSAVRIYYKMIKYESGLNLQEREGQVWCGDSLVERYTFRTNWYFMGGDNMWNSQDSRYLGPIPEEFIIGKATLILTAKDPETKAYRWRRFFTRIRKEVKNR</sequence>
<keyword evidence="7" id="KW-0812">Transmembrane</keyword>
<comment type="subcellular location">
    <subcellularLocation>
        <location evidence="7">Membrane</location>
        <topology evidence="7">Single-pass type II membrane protein</topology>
    </subcellularLocation>
</comment>
<accession>A0A1Y3YI73</accession>
<evidence type="ECO:0000313" key="16">
    <source>
        <dbReference type="Proteomes" id="UP000284434"/>
    </source>
</evidence>
<evidence type="ECO:0000313" key="13">
    <source>
        <dbReference type="EMBL" id="RGY04185.1"/>
    </source>
</evidence>
<reference evidence="9" key="2">
    <citation type="submission" date="2022-01" db="EMBL/GenBank/DDBJ databases">
        <title>Collection of gut derived symbiotic bacterial strains cultured from healthy donors.</title>
        <authorList>
            <person name="Lin H."/>
            <person name="Kohout C."/>
            <person name="Waligurski E."/>
            <person name="Pamer E.G."/>
        </authorList>
    </citation>
    <scope>NUCLEOTIDE SEQUENCE</scope>
    <source>
        <strain evidence="9">DFI.1.149</strain>
    </source>
</reference>
<dbReference type="GO" id="GO:0016020">
    <property type="term" value="C:membrane"/>
    <property type="evidence" value="ECO:0007669"/>
    <property type="project" value="UniProtKB-SubCell"/>
</dbReference>
<dbReference type="EMBL" id="QRYW01000017">
    <property type="protein sequence ID" value="RGV26717.1"/>
    <property type="molecule type" value="Genomic_DNA"/>
</dbReference>
<dbReference type="EMBL" id="QRYC01000029">
    <property type="protein sequence ID" value="RGU54510.1"/>
    <property type="molecule type" value="Genomic_DNA"/>
</dbReference>
<comment type="catalytic activity">
    <reaction evidence="1 7">
        <text>Cleavage of hydrophobic, N-terminal signal or leader sequences from secreted and periplasmic proteins.</text>
        <dbReference type="EC" id="3.4.21.89"/>
    </reaction>
</comment>
<gene>
    <name evidence="12" type="primary">lepB</name>
    <name evidence="12" type="ORF">DWW24_09175</name>
    <name evidence="11" type="ORF">DWW57_15645</name>
    <name evidence="13" type="ORF">DXA53_16635</name>
    <name evidence="9" type="ORF">L0P03_01450</name>
    <name evidence="10" type="ORF">PN645_10630</name>
</gene>
<dbReference type="GO" id="GO:0006465">
    <property type="term" value="P:signal peptide processing"/>
    <property type="evidence" value="ECO:0007669"/>
    <property type="project" value="InterPro"/>
</dbReference>
<proteinExistence type="inferred from homology"/>
<feature type="active site" evidence="6">
    <location>
        <position position="114"/>
    </location>
</feature>
<dbReference type="AlphaFoldDB" id="A0A1Y3YI73"/>
<keyword evidence="7" id="KW-0645">Protease</keyword>
<evidence type="ECO:0000313" key="15">
    <source>
        <dbReference type="Proteomes" id="UP000284243"/>
    </source>
</evidence>
<dbReference type="GO" id="GO:0004252">
    <property type="term" value="F:serine-type endopeptidase activity"/>
    <property type="evidence" value="ECO:0007669"/>
    <property type="project" value="InterPro"/>
</dbReference>
<evidence type="ECO:0000256" key="7">
    <source>
        <dbReference type="RuleBase" id="RU362042"/>
    </source>
</evidence>
<evidence type="ECO:0000313" key="14">
    <source>
        <dbReference type="Proteomes" id="UP000283426"/>
    </source>
</evidence>